<dbReference type="SMART" id="SM00878">
    <property type="entry name" value="Biotin_carb_C"/>
    <property type="match status" value="1"/>
</dbReference>
<dbReference type="Pfam" id="PF02786">
    <property type="entry name" value="CPSase_L_D2"/>
    <property type="match status" value="1"/>
</dbReference>
<dbReference type="PANTHER" id="PTHR18866:SF33">
    <property type="entry name" value="METHYLCROTONOYL-COA CARBOXYLASE SUBUNIT ALPHA, MITOCHONDRIAL-RELATED"/>
    <property type="match status" value="1"/>
</dbReference>
<keyword evidence="8" id="KW-1185">Reference proteome</keyword>
<dbReference type="PANTHER" id="PTHR18866">
    <property type="entry name" value="CARBOXYLASE:PYRUVATE/ACETYL-COA/PROPIONYL-COA CARBOXYLASE"/>
    <property type="match status" value="1"/>
</dbReference>
<name>A0A7R7DVV2_9ACTN</name>
<evidence type="ECO:0000256" key="3">
    <source>
        <dbReference type="ARBA" id="ARBA00022741"/>
    </source>
</evidence>
<evidence type="ECO:0000259" key="6">
    <source>
        <dbReference type="PROSITE" id="PS50979"/>
    </source>
</evidence>
<keyword evidence="2" id="KW-0436">Ligase</keyword>
<keyword evidence="5" id="KW-0092">Biotin</keyword>
<dbReference type="KEGG" id="atl:Athai_63330"/>
<feature type="domain" description="Biotin carboxylation" evidence="6">
    <location>
        <begin position="1"/>
        <end position="157"/>
    </location>
</feature>
<protein>
    <recommendedName>
        <fullName evidence="1">biotin carboxylase</fullName>
        <ecNumber evidence="1">6.3.4.14</ecNumber>
    </recommendedName>
</protein>
<sequence length="157" mass="16769">MNTRLQVEHPITEATLGIDLVEAQLRIASGEDPGFDPAALAITGHALELRVNAEDPKRFLPGPGPVRTWTEPTGEGVRVDSGYAAGTTVTPAYDSLLAKLIVSGPDRDAVLARAREAVAGFRIEGPKNNLPFFAELLDNAEFVAGEYDTGIIGRMRS</sequence>
<dbReference type="EMBL" id="AP023355">
    <property type="protein sequence ID" value="BCJ38830.1"/>
    <property type="molecule type" value="Genomic_DNA"/>
</dbReference>
<dbReference type="Gene3D" id="3.30.470.20">
    <property type="entry name" value="ATP-grasp fold, B domain"/>
    <property type="match status" value="1"/>
</dbReference>
<dbReference type="InterPro" id="IPR011054">
    <property type="entry name" value="Rudment_hybrid_motif"/>
</dbReference>
<dbReference type="SUPFAM" id="SSF56059">
    <property type="entry name" value="Glutathione synthetase ATP-binding domain-like"/>
    <property type="match status" value="1"/>
</dbReference>
<evidence type="ECO:0000313" key="8">
    <source>
        <dbReference type="Proteomes" id="UP000611640"/>
    </source>
</evidence>
<organism evidence="7 8">
    <name type="scientific">Actinocatenispora thailandica</name>
    <dbReference type="NCBI Taxonomy" id="227318"/>
    <lineage>
        <taxon>Bacteria</taxon>
        <taxon>Bacillati</taxon>
        <taxon>Actinomycetota</taxon>
        <taxon>Actinomycetes</taxon>
        <taxon>Micromonosporales</taxon>
        <taxon>Micromonosporaceae</taxon>
        <taxon>Actinocatenispora</taxon>
    </lineage>
</organism>
<keyword evidence="3" id="KW-0547">Nucleotide-binding</keyword>
<keyword evidence="4" id="KW-0067">ATP-binding</keyword>
<gene>
    <name evidence="7" type="ORF">Athai_63330</name>
</gene>
<proteinExistence type="predicted"/>
<reference evidence="7 8" key="1">
    <citation type="submission" date="2020-08" db="EMBL/GenBank/DDBJ databases">
        <title>Whole genome shotgun sequence of Actinocatenispora thailandica NBRC 105041.</title>
        <authorList>
            <person name="Komaki H."/>
            <person name="Tamura T."/>
        </authorList>
    </citation>
    <scope>NUCLEOTIDE SEQUENCE [LARGE SCALE GENOMIC DNA]</scope>
    <source>
        <strain evidence="7 8">NBRC 105041</strain>
    </source>
</reference>
<dbReference type="InterPro" id="IPR005482">
    <property type="entry name" value="Biotin_COase_C"/>
</dbReference>
<evidence type="ECO:0000256" key="2">
    <source>
        <dbReference type="ARBA" id="ARBA00022598"/>
    </source>
</evidence>
<dbReference type="InterPro" id="IPR005479">
    <property type="entry name" value="CPAse_ATP-bd"/>
</dbReference>
<evidence type="ECO:0000256" key="5">
    <source>
        <dbReference type="ARBA" id="ARBA00023267"/>
    </source>
</evidence>
<dbReference type="EC" id="6.3.4.14" evidence="1"/>
<dbReference type="AlphaFoldDB" id="A0A7R7DVV2"/>
<evidence type="ECO:0000256" key="4">
    <source>
        <dbReference type="ARBA" id="ARBA00022840"/>
    </source>
</evidence>
<dbReference type="SUPFAM" id="SSF51246">
    <property type="entry name" value="Rudiment single hybrid motif"/>
    <property type="match status" value="1"/>
</dbReference>
<accession>A0A7R7DVV2</accession>
<dbReference type="Proteomes" id="UP000611640">
    <property type="component" value="Chromosome"/>
</dbReference>
<dbReference type="GO" id="GO:0005524">
    <property type="term" value="F:ATP binding"/>
    <property type="evidence" value="ECO:0007669"/>
    <property type="project" value="UniProtKB-KW"/>
</dbReference>
<dbReference type="InterPro" id="IPR011764">
    <property type="entry name" value="Biotin_carboxylation_dom"/>
</dbReference>
<dbReference type="GO" id="GO:0004075">
    <property type="term" value="F:biotin carboxylase activity"/>
    <property type="evidence" value="ECO:0007669"/>
    <property type="project" value="UniProtKB-EC"/>
</dbReference>
<dbReference type="InterPro" id="IPR050856">
    <property type="entry name" value="Biotin_carboxylase_complex"/>
</dbReference>
<dbReference type="PROSITE" id="PS50979">
    <property type="entry name" value="BC"/>
    <property type="match status" value="1"/>
</dbReference>
<evidence type="ECO:0000313" key="7">
    <source>
        <dbReference type="EMBL" id="BCJ38830.1"/>
    </source>
</evidence>
<dbReference type="Pfam" id="PF02785">
    <property type="entry name" value="Biotin_carb_C"/>
    <property type="match status" value="1"/>
</dbReference>
<evidence type="ECO:0000256" key="1">
    <source>
        <dbReference type="ARBA" id="ARBA00013263"/>
    </source>
</evidence>